<dbReference type="EMBL" id="CAEUNJ010000003">
    <property type="protein sequence ID" value="CAB4370317.1"/>
    <property type="molecule type" value="Genomic_DNA"/>
</dbReference>
<dbReference type="PANTHER" id="PTHR43975:SF2">
    <property type="entry name" value="EG:BACR7A4.14 PROTEIN-RELATED"/>
    <property type="match status" value="1"/>
</dbReference>
<dbReference type="SUPFAM" id="SSF51735">
    <property type="entry name" value="NAD(P)-binding Rossmann-fold domains"/>
    <property type="match status" value="1"/>
</dbReference>
<dbReference type="EMBL" id="CAEZVC010000009">
    <property type="protein sequence ID" value="CAB4615064.1"/>
    <property type="molecule type" value="Genomic_DNA"/>
</dbReference>
<dbReference type="EMBL" id="CAFBOK010000184">
    <property type="protein sequence ID" value="CAB4993083.1"/>
    <property type="molecule type" value="Genomic_DNA"/>
</dbReference>
<gene>
    <name evidence="3" type="ORF">UFOPK1762_00439</name>
    <name evidence="4" type="ORF">UFOPK1906_00306</name>
    <name evidence="5" type="ORF">UFOPK2624_00236</name>
    <name evidence="1" type="ORF">UFOPK3331_00230</name>
    <name evidence="6" type="ORF">UFOPK3927_01417</name>
    <name evidence="2" type="ORF">UFOPK4201_00137</name>
</gene>
<dbReference type="EMBL" id="CAEZXY010000005">
    <property type="protein sequence ID" value="CAB4695739.1"/>
    <property type="molecule type" value="Genomic_DNA"/>
</dbReference>
<dbReference type="PANTHER" id="PTHR43975">
    <property type="entry name" value="ZGC:101858"/>
    <property type="match status" value="1"/>
</dbReference>
<dbReference type="EMBL" id="CAEZTY010000010">
    <property type="protein sequence ID" value="CAB4579069.1"/>
    <property type="molecule type" value="Genomic_DNA"/>
</dbReference>
<dbReference type="EMBL" id="CAESAL010000005">
    <property type="protein sequence ID" value="CAB4331611.1"/>
    <property type="molecule type" value="Genomic_DNA"/>
</dbReference>
<evidence type="ECO:0000313" key="5">
    <source>
        <dbReference type="EMBL" id="CAB4695739.1"/>
    </source>
</evidence>
<dbReference type="CDD" id="cd05233">
    <property type="entry name" value="SDR_c"/>
    <property type="match status" value="1"/>
</dbReference>
<dbReference type="PRINTS" id="PR00081">
    <property type="entry name" value="GDHRDH"/>
</dbReference>
<reference evidence="5" key="1">
    <citation type="submission" date="2020-05" db="EMBL/GenBank/DDBJ databases">
        <authorList>
            <person name="Chiriac C."/>
            <person name="Salcher M."/>
            <person name="Ghai R."/>
            <person name="Kavagutti S V."/>
        </authorList>
    </citation>
    <scope>NUCLEOTIDE SEQUENCE</scope>
</reference>
<protein>
    <submittedName>
        <fullName evidence="5">Unannotated protein</fullName>
    </submittedName>
</protein>
<dbReference type="AlphaFoldDB" id="A0A6J6PA91"/>
<organism evidence="5">
    <name type="scientific">freshwater metagenome</name>
    <dbReference type="NCBI Taxonomy" id="449393"/>
    <lineage>
        <taxon>unclassified sequences</taxon>
        <taxon>metagenomes</taxon>
        <taxon>ecological metagenomes</taxon>
    </lineage>
</organism>
<evidence type="ECO:0000313" key="3">
    <source>
        <dbReference type="EMBL" id="CAB4579069.1"/>
    </source>
</evidence>
<proteinExistence type="predicted"/>
<evidence type="ECO:0000313" key="4">
    <source>
        <dbReference type="EMBL" id="CAB4615064.1"/>
    </source>
</evidence>
<dbReference type="InterPro" id="IPR002347">
    <property type="entry name" value="SDR_fam"/>
</dbReference>
<accession>A0A6J6PA91</accession>
<dbReference type="Pfam" id="PF13561">
    <property type="entry name" value="adh_short_C2"/>
    <property type="match status" value="1"/>
</dbReference>
<dbReference type="Gene3D" id="3.40.50.720">
    <property type="entry name" value="NAD(P)-binding Rossmann-like Domain"/>
    <property type="match status" value="1"/>
</dbReference>
<sequence length="260" mass="27278">MTTGSLLAGTRAVVVGGSSGIGLATTRLLAADGCRVTIAARGEDRMASVVALLAAEGLSIASVACDTMVEKDIAHAVDVASEGERLDIAITVPGGGTPMKVLDYECDAFSAEVDKNVRPVYMLLHYAAPMMTNGGSFVAVSSTAAVFSTRGLASYRAGKAAVDALVDVAADELGERNIRVNSVRPGLTRTESTARMFENPELLSRFLEQQAIDRGGEAEDIAHAIRYFAGPESSWVTGQHLTVDGGHTLRAMPDMRPPRP</sequence>
<evidence type="ECO:0000313" key="2">
    <source>
        <dbReference type="EMBL" id="CAB4370317.1"/>
    </source>
</evidence>
<dbReference type="InterPro" id="IPR036291">
    <property type="entry name" value="NAD(P)-bd_dom_sf"/>
</dbReference>
<name>A0A6J6PA91_9ZZZZ</name>
<evidence type="ECO:0000313" key="1">
    <source>
        <dbReference type="EMBL" id="CAB4331611.1"/>
    </source>
</evidence>
<evidence type="ECO:0000313" key="6">
    <source>
        <dbReference type="EMBL" id="CAB4993083.1"/>
    </source>
</evidence>